<evidence type="ECO:0000313" key="1">
    <source>
        <dbReference type="EMBL" id="QHU21332.1"/>
    </source>
</evidence>
<organism evidence="1">
    <name type="scientific">viral metagenome</name>
    <dbReference type="NCBI Taxonomy" id="1070528"/>
    <lineage>
        <taxon>unclassified sequences</taxon>
        <taxon>metagenomes</taxon>
        <taxon>organismal metagenomes</taxon>
    </lineage>
</organism>
<reference evidence="1" key="1">
    <citation type="journal article" date="2020" name="Nature">
        <title>Giant virus diversity and host interactions through global metagenomics.</title>
        <authorList>
            <person name="Schulz F."/>
            <person name="Roux S."/>
            <person name="Paez-Espino D."/>
            <person name="Jungbluth S."/>
            <person name="Walsh D.A."/>
            <person name="Denef V.J."/>
            <person name="McMahon K.D."/>
            <person name="Konstantinidis K.T."/>
            <person name="Eloe-Fadrosh E.A."/>
            <person name="Kyrpides N.C."/>
            <person name="Woyke T."/>
        </authorList>
    </citation>
    <scope>NUCLEOTIDE SEQUENCE</scope>
    <source>
        <strain evidence="1">GVMAG-S-3300013094-109</strain>
    </source>
</reference>
<accession>A0A6C0KTM3</accession>
<dbReference type="AlphaFoldDB" id="A0A6C0KTM3"/>
<dbReference type="EMBL" id="MN740989">
    <property type="protein sequence ID" value="QHU21332.1"/>
    <property type="molecule type" value="Genomic_DNA"/>
</dbReference>
<name>A0A6C0KTM3_9ZZZZ</name>
<protein>
    <submittedName>
        <fullName evidence="1">Uncharacterized protein</fullName>
    </submittedName>
</protein>
<sequence>MANWGTCYSGSNNIHFDFPPIMADGRTYSNWQPEAVINERIQKKEDIKSSWDYRQYLTNEALKIMKYNNMEACYVLGLPCHTQTNKTPSNNVPYNFSSTYDTSKPGYGYNDSDLKRLYLTREQLNARLISPTIKIPNQYK</sequence>
<proteinExistence type="predicted"/>